<dbReference type="RefSeq" id="WP_380903277.1">
    <property type="nucleotide sequence ID" value="NZ_JBHUFU010000015.1"/>
</dbReference>
<protein>
    <submittedName>
        <fullName evidence="2">Uncharacterized protein</fullName>
    </submittedName>
</protein>
<proteinExistence type="predicted"/>
<name>A0ABW4PQX3_9ACTN</name>
<reference evidence="3" key="1">
    <citation type="journal article" date="2019" name="Int. J. Syst. Evol. Microbiol.">
        <title>The Global Catalogue of Microorganisms (GCM) 10K type strain sequencing project: providing services to taxonomists for standard genome sequencing and annotation.</title>
        <authorList>
            <consortium name="The Broad Institute Genomics Platform"/>
            <consortium name="The Broad Institute Genome Sequencing Center for Infectious Disease"/>
            <person name="Wu L."/>
            <person name="Ma J."/>
        </authorList>
    </citation>
    <scope>NUCLEOTIDE SEQUENCE [LARGE SCALE GENOMIC DNA]</scope>
    <source>
        <strain evidence="3">CGMCC 4.7455</strain>
    </source>
</reference>
<keyword evidence="3" id="KW-1185">Reference proteome</keyword>
<comment type="caution">
    <text evidence="2">The sequence shown here is derived from an EMBL/GenBank/DDBJ whole genome shotgun (WGS) entry which is preliminary data.</text>
</comment>
<dbReference type="Proteomes" id="UP001597365">
    <property type="component" value="Unassembled WGS sequence"/>
</dbReference>
<sequence length="111" mass="12127">MNTFYMAMSRDYVLQQLAHHWPPTPGTPILRLADDVQITDGAAVVYPQPGQPGYSWWVVDRTIPRQEAGTPSEELAALLPGSVLETVPEAEPEPEPEPHPNDDPTSSAPSV</sequence>
<evidence type="ECO:0000256" key="1">
    <source>
        <dbReference type="SAM" id="MobiDB-lite"/>
    </source>
</evidence>
<gene>
    <name evidence="2" type="ORF">ACFSJS_22555</name>
</gene>
<dbReference type="EMBL" id="JBHUFU010000015">
    <property type="protein sequence ID" value="MFD1832405.1"/>
    <property type="molecule type" value="Genomic_DNA"/>
</dbReference>
<accession>A0ABW4PQX3</accession>
<evidence type="ECO:0000313" key="2">
    <source>
        <dbReference type="EMBL" id="MFD1832405.1"/>
    </source>
</evidence>
<evidence type="ECO:0000313" key="3">
    <source>
        <dbReference type="Proteomes" id="UP001597365"/>
    </source>
</evidence>
<feature type="region of interest" description="Disordered" evidence="1">
    <location>
        <begin position="67"/>
        <end position="111"/>
    </location>
</feature>
<organism evidence="2 3">
    <name type="scientific">Streptomyces desertarenae</name>
    <dbReference type="NCBI Taxonomy" id="2666184"/>
    <lineage>
        <taxon>Bacteria</taxon>
        <taxon>Bacillati</taxon>
        <taxon>Actinomycetota</taxon>
        <taxon>Actinomycetes</taxon>
        <taxon>Kitasatosporales</taxon>
        <taxon>Streptomycetaceae</taxon>
        <taxon>Streptomyces</taxon>
    </lineage>
</organism>